<keyword evidence="2" id="KW-0808">Transferase</keyword>
<dbReference type="InterPro" id="IPR029044">
    <property type="entry name" value="Nucleotide-diphossugar_trans"/>
</dbReference>
<evidence type="ECO:0000256" key="1">
    <source>
        <dbReference type="ARBA" id="ARBA00022676"/>
    </source>
</evidence>
<dbReference type="GO" id="GO:0016757">
    <property type="term" value="F:glycosyltransferase activity"/>
    <property type="evidence" value="ECO:0007669"/>
    <property type="project" value="UniProtKB-KW"/>
</dbReference>
<reference evidence="4" key="1">
    <citation type="submission" date="2016-05" db="EMBL/GenBank/DDBJ databases">
        <title>Microbial consortia oxidize butane by reversing methanogenesis.</title>
        <authorList>
            <person name="Laso-Perez R."/>
            <person name="Richter M."/>
            <person name="Wegener G."/>
            <person name="Musat F."/>
        </authorList>
    </citation>
    <scope>NUCLEOTIDE SEQUENCE [LARGE SCALE GENOMIC DNA]</scope>
    <source>
        <strain evidence="4">BOX2</strain>
    </source>
</reference>
<dbReference type="SUPFAM" id="SSF53448">
    <property type="entry name" value="Nucleotide-diphospho-sugar transferases"/>
    <property type="match status" value="1"/>
</dbReference>
<feature type="transmembrane region" description="Helical" evidence="3">
    <location>
        <begin position="20"/>
        <end position="38"/>
    </location>
</feature>
<keyword evidence="3" id="KW-0472">Membrane</keyword>
<keyword evidence="3" id="KW-1133">Transmembrane helix</keyword>
<organism evidence="4 5">
    <name type="scientific">Candidatus Syntropharchaeum caldarium</name>
    <dbReference type="NCBI Taxonomy" id="1838285"/>
    <lineage>
        <taxon>Archaea</taxon>
        <taxon>Methanobacteriati</taxon>
        <taxon>Methanobacteriota</taxon>
        <taxon>Stenosarchaea group</taxon>
        <taxon>Methanomicrobia</taxon>
        <taxon>Methanosarcinales</taxon>
        <taxon>ANME-2 cluster</taxon>
        <taxon>Candidatus Syntropharchaeum</taxon>
    </lineage>
</organism>
<feature type="transmembrane region" description="Helical" evidence="3">
    <location>
        <begin position="408"/>
        <end position="430"/>
    </location>
</feature>
<name>A0A1F2P7U3_9EURY</name>
<feature type="transmembrane region" description="Helical" evidence="3">
    <location>
        <begin position="344"/>
        <end position="371"/>
    </location>
</feature>
<dbReference type="PANTHER" id="PTHR43630:SF1">
    <property type="entry name" value="POLY-BETA-1,6-N-ACETYL-D-GLUCOSAMINE SYNTHASE"/>
    <property type="match status" value="1"/>
</dbReference>
<evidence type="ECO:0000313" key="4">
    <source>
        <dbReference type="EMBL" id="OFV67437.1"/>
    </source>
</evidence>
<evidence type="ECO:0000256" key="3">
    <source>
        <dbReference type="SAM" id="Phobius"/>
    </source>
</evidence>
<dbReference type="CDD" id="cd06423">
    <property type="entry name" value="CESA_like"/>
    <property type="match status" value="1"/>
</dbReference>
<keyword evidence="1" id="KW-0328">Glycosyltransferase</keyword>
<dbReference type="PANTHER" id="PTHR43630">
    <property type="entry name" value="POLY-BETA-1,6-N-ACETYL-D-GLUCOSAMINE SYNTHASE"/>
    <property type="match status" value="1"/>
</dbReference>
<dbReference type="STRING" id="1838285.SCAL_001355"/>
<dbReference type="AlphaFoldDB" id="A0A1F2P7U3"/>
<feature type="transmembrane region" description="Helical" evidence="3">
    <location>
        <begin position="58"/>
        <end position="77"/>
    </location>
</feature>
<keyword evidence="3" id="KW-0812">Transmembrane</keyword>
<evidence type="ECO:0000256" key="2">
    <source>
        <dbReference type="ARBA" id="ARBA00022679"/>
    </source>
</evidence>
<proteinExistence type="predicted"/>
<keyword evidence="5" id="KW-1185">Reference proteome</keyword>
<dbReference type="Gene3D" id="3.90.550.10">
    <property type="entry name" value="Spore Coat Polysaccharide Biosynthesis Protein SpsA, Chain A"/>
    <property type="match status" value="1"/>
</dbReference>
<dbReference type="Proteomes" id="UP000186940">
    <property type="component" value="Unassembled WGS sequence"/>
</dbReference>
<accession>A0A1F2P7U3</accession>
<dbReference type="EMBL" id="LYOS01000004">
    <property type="protein sequence ID" value="OFV67437.1"/>
    <property type="molecule type" value="Genomic_DNA"/>
</dbReference>
<gene>
    <name evidence="4" type="ORF">SCAL_001355</name>
</gene>
<feature type="transmembrane region" description="Helical" evidence="3">
    <location>
        <begin position="377"/>
        <end position="396"/>
    </location>
</feature>
<evidence type="ECO:0000313" key="5">
    <source>
        <dbReference type="Proteomes" id="UP000186940"/>
    </source>
</evidence>
<dbReference type="Pfam" id="PF13641">
    <property type="entry name" value="Glyco_tranf_2_3"/>
    <property type="match status" value="1"/>
</dbReference>
<comment type="caution">
    <text evidence="4">The sequence shown here is derived from an EMBL/GenBank/DDBJ whole genome shotgun (WGS) entry which is preliminary data.</text>
</comment>
<sequence>MQRIRGDGMNRIDYARIFAVDRIVYGISTLILLLSGVLAGKALQNIELSSFGLNESYFGYIGAIIVIISLYFVCRFFRVETPPDIEKYEPVTIVVPAYNEEKVLEGCIEHLIEVDYPKDLLEIMIVYEPDCSDRTGEIAVSLAERYDNVYAIENHGLYQGTKAGALNLAREYAKGKIIGVYDADHHVEKGVVRRAVGWFNLDQKIGAVDGSCSVRNRSYDLGTRFIGCEIATGIDLIRFIEDQVVGSHFIYGSNFFIRRDVLDELDGFDPSVVGEDKEMGMRLIDRGYRIKLDLGMRSWEQVTTGFMAWWNQRKRWDRGRFQILSKYLPNLFDRGLKTNNIKRAYPFLLVQVLSYPLGLIGIGFLAFTFYVALTDPFLIIFCFLPLILLFLGRSIQDMRYGMADWKDLLISFVMPFYIYSRAFIGFKAMWEEIFSIEPRWIKTKRTEEVV</sequence>
<protein>
    <submittedName>
        <fullName evidence="4">Glycosyltransferase family 2</fullName>
    </submittedName>
</protein>